<reference evidence="5" key="1">
    <citation type="journal article" date="2020" name="mSystems">
        <title>Genome- and Community-Level Interaction Insights into Carbon Utilization and Element Cycling Functions of Hydrothermarchaeota in Hydrothermal Sediment.</title>
        <authorList>
            <person name="Zhou Z."/>
            <person name="Liu Y."/>
            <person name="Xu W."/>
            <person name="Pan J."/>
            <person name="Luo Z.H."/>
            <person name="Li M."/>
        </authorList>
    </citation>
    <scope>NUCLEOTIDE SEQUENCE [LARGE SCALE GENOMIC DNA]</scope>
    <source>
        <strain evidence="5">SpSt-16</strain>
    </source>
</reference>
<evidence type="ECO:0000256" key="2">
    <source>
        <dbReference type="ARBA" id="ARBA00022695"/>
    </source>
</evidence>
<evidence type="ECO:0000256" key="1">
    <source>
        <dbReference type="ARBA" id="ARBA00022679"/>
    </source>
</evidence>
<dbReference type="EMBL" id="DSGT01000002">
    <property type="protein sequence ID" value="HEW52700.1"/>
    <property type="molecule type" value="Genomic_DNA"/>
</dbReference>
<dbReference type="InterPro" id="IPR004821">
    <property type="entry name" value="Cyt_trans-like"/>
</dbReference>
<comment type="caution">
    <text evidence="5">The sequence shown here is derived from an EMBL/GenBank/DDBJ whole genome shotgun (WGS) entry which is preliminary data.</text>
</comment>
<dbReference type="AlphaFoldDB" id="A0A7C2VL25"/>
<dbReference type="Pfam" id="PF04010">
    <property type="entry name" value="DUF357"/>
    <property type="match status" value="1"/>
</dbReference>
<keyword evidence="1" id="KW-0808">Transferase</keyword>
<dbReference type="InterPro" id="IPR023140">
    <property type="entry name" value="DUF357"/>
</dbReference>
<dbReference type="InterPro" id="IPR014729">
    <property type="entry name" value="Rossmann-like_a/b/a_fold"/>
</dbReference>
<dbReference type="SUPFAM" id="SSF158372">
    <property type="entry name" value="AF1782-like"/>
    <property type="match status" value="1"/>
</dbReference>
<dbReference type="Pfam" id="PF01467">
    <property type="entry name" value="CTP_transf_like"/>
    <property type="match status" value="1"/>
</dbReference>
<evidence type="ECO:0000259" key="4">
    <source>
        <dbReference type="Pfam" id="PF04010"/>
    </source>
</evidence>
<dbReference type="InterPro" id="IPR036809">
    <property type="entry name" value="AF1782-like_sf"/>
</dbReference>
<accession>A0A7C2VL25</accession>
<dbReference type="GO" id="GO:0016779">
    <property type="term" value="F:nucleotidyltransferase activity"/>
    <property type="evidence" value="ECO:0007669"/>
    <property type="project" value="UniProtKB-KW"/>
</dbReference>
<evidence type="ECO:0000259" key="3">
    <source>
        <dbReference type="Pfam" id="PF01467"/>
    </source>
</evidence>
<proteinExistence type="predicted"/>
<name>A0A7C2VL25_9CREN</name>
<evidence type="ECO:0000313" key="5">
    <source>
        <dbReference type="EMBL" id="HEW52700.1"/>
    </source>
</evidence>
<gene>
    <name evidence="5" type="ORF">ENO77_00740</name>
</gene>
<feature type="domain" description="DUF357" evidence="4">
    <location>
        <begin position="11"/>
        <end position="75"/>
    </location>
</feature>
<feature type="domain" description="Cytidyltransferase-like" evidence="3">
    <location>
        <begin position="89"/>
        <end position="216"/>
    </location>
</feature>
<sequence>MEVAPCERLARYITNFKNSIKNLKLLDSSASKIVSLAIDYLKDSQYYLDKGDCITGLVTISYAEGLLDALRMLNVIEMGWKKTPETLVLAGGSFDIIHPGHIEFLKWASSLGDKLIVVVSRDKNYRRFKGYDPVFNENDRLKIVESIRYVYRAIVGSETDLFKSIMSVKPSIVALGYDQLDQEYVQEELRNRGLEDIKVIKMNEKVGNYSSSSIKTKICRDWCGTYEKAKSA</sequence>
<dbReference type="NCBIfam" id="TIGR00125">
    <property type="entry name" value="cyt_tran_rel"/>
    <property type="match status" value="1"/>
</dbReference>
<dbReference type="PANTHER" id="PTHR43793">
    <property type="entry name" value="FAD SYNTHASE"/>
    <property type="match status" value="1"/>
</dbReference>
<protein>
    <submittedName>
        <fullName evidence="5">DUF357 domain-containing protein</fullName>
    </submittedName>
</protein>
<dbReference type="InterPro" id="IPR050385">
    <property type="entry name" value="Archaeal_FAD_synthase"/>
</dbReference>
<organism evidence="5">
    <name type="scientific">Ignisphaera aggregans</name>
    <dbReference type="NCBI Taxonomy" id="334771"/>
    <lineage>
        <taxon>Archaea</taxon>
        <taxon>Thermoproteota</taxon>
        <taxon>Thermoprotei</taxon>
        <taxon>Desulfurococcales</taxon>
        <taxon>Desulfurococcaceae</taxon>
        <taxon>Ignisphaera</taxon>
    </lineage>
</organism>
<dbReference type="SUPFAM" id="SSF52374">
    <property type="entry name" value="Nucleotidylyl transferase"/>
    <property type="match status" value="1"/>
</dbReference>
<dbReference type="PANTHER" id="PTHR43793:SF1">
    <property type="entry name" value="FAD SYNTHASE"/>
    <property type="match status" value="1"/>
</dbReference>
<keyword evidence="2" id="KW-0548">Nucleotidyltransferase</keyword>
<dbReference type="Gene3D" id="3.40.50.620">
    <property type="entry name" value="HUPs"/>
    <property type="match status" value="1"/>
</dbReference>
<dbReference type="Gene3D" id="1.20.1270.90">
    <property type="entry name" value="AF1782-like"/>
    <property type="match status" value="1"/>
</dbReference>